<comment type="caution">
    <text evidence="2">The sequence shown here is derived from an EMBL/GenBank/DDBJ whole genome shotgun (WGS) entry which is preliminary data.</text>
</comment>
<dbReference type="InterPro" id="IPR008599">
    <property type="entry name" value="Diacid_rec"/>
</dbReference>
<dbReference type="Proteomes" id="UP001291306">
    <property type="component" value="Unassembled WGS sequence"/>
</dbReference>
<feature type="non-terminal residue" evidence="2">
    <location>
        <position position="169"/>
    </location>
</feature>
<feature type="domain" description="Putative sugar diacid recognition" evidence="1">
    <location>
        <begin position="7"/>
        <end position="134"/>
    </location>
</feature>
<accession>A0AAW9I8F6</accession>
<dbReference type="Pfam" id="PF05651">
    <property type="entry name" value="Diacid_rec"/>
    <property type="match status" value="1"/>
</dbReference>
<gene>
    <name evidence="2" type="ORF">GNF79_16855</name>
</gene>
<dbReference type="RefSeq" id="WP_322458936.1">
    <property type="nucleotide sequence ID" value="NZ_WNVC01000583.1"/>
</dbReference>
<reference evidence="2" key="1">
    <citation type="submission" date="2019-11" db="EMBL/GenBank/DDBJ databases">
        <title>Characterization of Clostridium perfringens isolates from swine manure treated agricultural soils.</title>
        <authorList>
            <person name="Wushke S.T."/>
        </authorList>
    </citation>
    <scope>NUCLEOTIDE SEQUENCE</scope>
    <source>
        <strain evidence="2">X26</strain>
    </source>
</reference>
<evidence type="ECO:0000313" key="3">
    <source>
        <dbReference type="Proteomes" id="UP001291306"/>
    </source>
</evidence>
<sequence>MLDYNFCVKLIKRLTLIMDKDINIMGLDGVIIASSNEKRINTFHEGARLCGSSNRNVVINSSNRHMYRGCQEGINMPITYDNKVVGVVGITGTVEEVLPYGPLIKEIVELIVNESDTELSKKVKKNNVENYFKDLIHGIEIQDLDAYYSRAKLLDLNISDSRKMVVLKV</sequence>
<evidence type="ECO:0000313" key="2">
    <source>
        <dbReference type="EMBL" id="MDZ5000698.1"/>
    </source>
</evidence>
<organism evidence="2 3">
    <name type="scientific">Clostridium perfringens</name>
    <dbReference type="NCBI Taxonomy" id="1502"/>
    <lineage>
        <taxon>Bacteria</taxon>
        <taxon>Bacillati</taxon>
        <taxon>Bacillota</taxon>
        <taxon>Clostridia</taxon>
        <taxon>Eubacteriales</taxon>
        <taxon>Clostridiaceae</taxon>
        <taxon>Clostridium</taxon>
    </lineage>
</organism>
<dbReference type="AlphaFoldDB" id="A0AAW9I8F6"/>
<proteinExistence type="predicted"/>
<evidence type="ECO:0000259" key="1">
    <source>
        <dbReference type="Pfam" id="PF05651"/>
    </source>
</evidence>
<dbReference type="EMBL" id="WNVC01000583">
    <property type="protein sequence ID" value="MDZ5000698.1"/>
    <property type="molecule type" value="Genomic_DNA"/>
</dbReference>
<protein>
    <recommendedName>
        <fullName evidence="1">Putative sugar diacid recognition domain-containing protein</fullName>
    </recommendedName>
</protein>
<name>A0AAW9I8F6_CLOPF</name>